<dbReference type="EMBL" id="CM029053">
    <property type="protein sequence ID" value="KAG2548054.1"/>
    <property type="molecule type" value="Genomic_DNA"/>
</dbReference>
<accession>A0A8T0NMH1</accession>
<sequence length="87" mass="9041">MVVCQRGRLGPSGPGAQRPVILPPLEAGGIRCSVKPASRNARRSKCRDAEAFAKAPAAHYATWNGRAAECDNQTQAQSAAQSASAPP</sequence>
<evidence type="ECO:0000256" key="1">
    <source>
        <dbReference type="SAM" id="MobiDB-lite"/>
    </source>
</evidence>
<protein>
    <submittedName>
        <fullName evidence="2">Uncharacterized protein</fullName>
    </submittedName>
</protein>
<evidence type="ECO:0000313" key="2">
    <source>
        <dbReference type="EMBL" id="KAG2548054.1"/>
    </source>
</evidence>
<name>A0A8T0NMH1_PANVG</name>
<gene>
    <name evidence="2" type="ORF">PVAP13_9KG134000</name>
</gene>
<dbReference type="AntiFam" id="ANF00039">
    <property type="entry name" value="Antisense to SRP RNA"/>
</dbReference>
<reference evidence="2" key="1">
    <citation type="submission" date="2020-05" db="EMBL/GenBank/DDBJ databases">
        <title>WGS assembly of Panicum virgatum.</title>
        <authorList>
            <person name="Lovell J.T."/>
            <person name="Jenkins J."/>
            <person name="Shu S."/>
            <person name="Juenger T.E."/>
            <person name="Schmutz J."/>
        </authorList>
    </citation>
    <scope>NUCLEOTIDE SEQUENCE</scope>
    <source>
        <strain evidence="2">AP13</strain>
    </source>
</reference>
<comment type="caution">
    <text evidence="2">The sequence shown here is derived from an EMBL/GenBank/DDBJ whole genome shotgun (WGS) entry which is preliminary data.</text>
</comment>
<proteinExistence type="predicted"/>
<keyword evidence="3" id="KW-1185">Reference proteome</keyword>
<dbReference type="AlphaFoldDB" id="A0A8T0NMH1"/>
<evidence type="ECO:0000313" key="3">
    <source>
        <dbReference type="Proteomes" id="UP000823388"/>
    </source>
</evidence>
<dbReference type="Proteomes" id="UP000823388">
    <property type="component" value="Chromosome 9K"/>
</dbReference>
<organism evidence="2 3">
    <name type="scientific">Panicum virgatum</name>
    <name type="common">Blackwell switchgrass</name>
    <dbReference type="NCBI Taxonomy" id="38727"/>
    <lineage>
        <taxon>Eukaryota</taxon>
        <taxon>Viridiplantae</taxon>
        <taxon>Streptophyta</taxon>
        <taxon>Embryophyta</taxon>
        <taxon>Tracheophyta</taxon>
        <taxon>Spermatophyta</taxon>
        <taxon>Magnoliopsida</taxon>
        <taxon>Liliopsida</taxon>
        <taxon>Poales</taxon>
        <taxon>Poaceae</taxon>
        <taxon>PACMAD clade</taxon>
        <taxon>Panicoideae</taxon>
        <taxon>Panicodae</taxon>
        <taxon>Paniceae</taxon>
        <taxon>Panicinae</taxon>
        <taxon>Panicum</taxon>
        <taxon>Panicum sect. Hiantes</taxon>
    </lineage>
</organism>
<feature type="region of interest" description="Disordered" evidence="1">
    <location>
        <begin position="1"/>
        <end position="22"/>
    </location>
</feature>